<dbReference type="InterPro" id="IPR036723">
    <property type="entry name" value="Alpha-catenin/vinculin-like_sf"/>
</dbReference>
<dbReference type="Gene3D" id="1.20.120.810">
    <property type="entry name" value="Vinculin, Vh2 four-helix bundle"/>
    <property type="match status" value="1"/>
</dbReference>
<dbReference type="GeneID" id="106469295"/>
<evidence type="ECO:0000256" key="5">
    <source>
        <dbReference type="ARBA" id="ARBA00022889"/>
    </source>
</evidence>
<evidence type="ECO:0000256" key="6">
    <source>
        <dbReference type="ARBA" id="ARBA00022949"/>
    </source>
</evidence>
<dbReference type="PRINTS" id="PR00805">
    <property type="entry name" value="ALPHACATENIN"/>
</dbReference>
<reference evidence="9" key="1">
    <citation type="submission" date="2025-08" db="UniProtKB">
        <authorList>
            <consortium name="RefSeq"/>
        </authorList>
    </citation>
    <scope>IDENTIFICATION</scope>
    <source>
        <tissue evidence="9">Muscle</tissue>
    </source>
</reference>
<dbReference type="Gene3D" id="1.20.120.230">
    <property type="entry name" value="Alpha-catenin/vinculin-like"/>
    <property type="match status" value="4"/>
</dbReference>
<proteinExistence type="inferred from homology"/>
<keyword evidence="4" id="KW-0963">Cytoplasm</keyword>
<feature type="coiled-coil region" evidence="7">
    <location>
        <begin position="146"/>
        <end position="173"/>
    </location>
</feature>
<comment type="similarity">
    <text evidence="3">Belongs to the vinculin/alpha-catenin family.</text>
</comment>
<evidence type="ECO:0000256" key="3">
    <source>
        <dbReference type="ARBA" id="ARBA00008376"/>
    </source>
</evidence>
<sequence>MSSEQTQRTLAIKWNPKDLEIQTKSIEKTLKPLVIQITTLVNSKIPSKKKKGCSKRPQVLVAAIEKATANFIQTGQEIAVSYPPMESELMAAVNEVQETGEIMSISARQFAEEPCSSTCRSKMVRAARNLLSAVTRLLIVADMIDVQLLMKCLQSLEDDLERIKNTSSQAELMESYKCFEKKTKDLLHKAAKRQAELKDTCLREELAAARALLKKNMLMLLTASKVYIRHPELDAARENRDYILRQICEAVNTISEVAQGHAVGITNRSDQQGVLAALDQFDIKVDMNPASYDEVKTRTDLEEQLEGIIRSAAMVADYPNTRDERRERIITECNAVRQALQDLLSEYMANIGNAKPSESLHSAVEVITSKTGDLRRQLRKAVGDNVSDFFMQTELPLLALVQSAKDGNMEQMKTTAEMFTVHAEKLIEVAAMACSMSSNEEGVKMVQYACKQIDNLYPQNQYDTNCFENTLMCVKIFLNIEDHIIEDMKKCVAAIQDYDQELLDYLAAQVHSRAIRVCNVVTAEMDKYDDERYKQRVFQSIHWLKENVINNFKSQVEVTLKALSCDSPEDLNENGFIEASRVLYDSIQEIRKNILTKRTAEEIDPEEVDLSSSCGSENMSHEFLDYGSKSNIKMVLVGRGPLKTTMDVIQAAKMISNYGVKLDKIATEIVQQCPESSTKNDLLAYLQRIALYTHQLNITSKVKADVQSISGNLIVTGLDSATSLIQAAKNLMNNVVLTVKASYVAFNKYPRTGAVNVS</sequence>
<dbReference type="PANTHER" id="PTHR18914:SF9">
    <property type="entry name" value="CATENIN ALPHA"/>
    <property type="match status" value="1"/>
</dbReference>
<name>A0ABM1TC73_LIMPO</name>
<keyword evidence="8" id="KW-1185">Reference proteome</keyword>
<dbReference type="Proteomes" id="UP000694941">
    <property type="component" value="Unplaced"/>
</dbReference>
<dbReference type="PANTHER" id="PTHR18914">
    <property type="entry name" value="ALPHA CATENIN"/>
    <property type="match status" value="1"/>
</dbReference>
<keyword evidence="5" id="KW-0130">Cell adhesion</keyword>
<dbReference type="Pfam" id="PF01044">
    <property type="entry name" value="Vinculin"/>
    <property type="match status" value="3"/>
</dbReference>
<evidence type="ECO:0000313" key="9">
    <source>
        <dbReference type="RefSeq" id="XP_022253479.1"/>
    </source>
</evidence>
<protein>
    <submittedName>
        <fullName evidence="9">Catenin alpha-like</fullName>
    </submittedName>
</protein>
<evidence type="ECO:0000256" key="1">
    <source>
        <dbReference type="ARBA" id="ARBA00004282"/>
    </source>
</evidence>
<evidence type="ECO:0000313" key="8">
    <source>
        <dbReference type="Proteomes" id="UP000694941"/>
    </source>
</evidence>
<evidence type="ECO:0000256" key="4">
    <source>
        <dbReference type="ARBA" id="ARBA00022490"/>
    </source>
</evidence>
<organism evidence="8 9">
    <name type="scientific">Limulus polyphemus</name>
    <name type="common">Atlantic horseshoe crab</name>
    <dbReference type="NCBI Taxonomy" id="6850"/>
    <lineage>
        <taxon>Eukaryota</taxon>
        <taxon>Metazoa</taxon>
        <taxon>Ecdysozoa</taxon>
        <taxon>Arthropoda</taxon>
        <taxon>Chelicerata</taxon>
        <taxon>Merostomata</taxon>
        <taxon>Xiphosura</taxon>
        <taxon>Limulidae</taxon>
        <taxon>Limulus</taxon>
    </lineage>
</organism>
<comment type="subcellular location">
    <subcellularLocation>
        <location evidence="1">Cell junction</location>
    </subcellularLocation>
    <subcellularLocation>
        <location evidence="2">Cytoplasm</location>
    </subcellularLocation>
</comment>
<dbReference type="InterPro" id="IPR001033">
    <property type="entry name" value="Alpha_catenin"/>
</dbReference>
<evidence type="ECO:0000256" key="2">
    <source>
        <dbReference type="ARBA" id="ARBA00004496"/>
    </source>
</evidence>
<gene>
    <name evidence="9" type="primary">LOC106469295</name>
</gene>
<evidence type="ECO:0000256" key="7">
    <source>
        <dbReference type="SAM" id="Coils"/>
    </source>
</evidence>
<keyword evidence="7" id="KW-0175">Coiled coil</keyword>
<dbReference type="InterPro" id="IPR006077">
    <property type="entry name" value="Vinculin/catenin"/>
</dbReference>
<keyword evidence="6" id="KW-0965">Cell junction</keyword>
<dbReference type="RefSeq" id="XP_022253479.1">
    <property type="nucleotide sequence ID" value="XM_022397771.1"/>
</dbReference>
<accession>A0ABM1TC73</accession>
<dbReference type="SUPFAM" id="SSF47220">
    <property type="entry name" value="alpha-catenin/vinculin-like"/>
    <property type="match status" value="4"/>
</dbReference>